<evidence type="ECO:0000256" key="6">
    <source>
        <dbReference type="ARBA" id="ARBA00023065"/>
    </source>
</evidence>
<evidence type="ECO:0000313" key="13">
    <source>
        <dbReference type="EMBL" id="CAF1116117.1"/>
    </source>
</evidence>
<dbReference type="Gene3D" id="1.10.287.940">
    <property type="entry name" value="atp-gated p2x4 ion channel"/>
    <property type="match status" value="1"/>
</dbReference>
<dbReference type="InterPro" id="IPR027309">
    <property type="entry name" value="P2X_extracellular_dom_sf"/>
</dbReference>
<evidence type="ECO:0000313" key="12">
    <source>
        <dbReference type="EMBL" id="CAF0906308.1"/>
    </source>
</evidence>
<comment type="similarity">
    <text evidence="2">Belongs to the P2X receptor family.</text>
</comment>
<evidence type="ECO:0000256" key="1">
    <source>
        <dbReference type="ARBA" id="ARBA00004308"/>
    </source>
</evidence>
<dbReference type="GO" id="GO:0016020">
    <property type="term" value="C:membrane"/>
    <property type="evidence" value="ECO:0007669"/>
    <property type="project" value="TreeGrafter"/>
</dbReference>
<gene>
    <name evidence="11" type="ORF">BJG266_LOCUS3810</name>
    <name evidence="13" type="ORF">QVE165_LOCUS21126</name>
    <name evidence="12" type="ORF">QVE165_LOCUS9755</name>
</gene>
<keyword evidence="4 10" id="KW-0812">Transmembrane</keyword>
<comment type="subcellular location">
    <subcellularLocation>
        <location evidence="1">Endomembrane system</location>
    </subcellularLocation>
</comment>
<dbReference type="OrthoDB" id="494673at2759"/>
<dbReference type="GO" id="GO:0098794">
    <property type="term" value="C:postsynapse"/>
    <property type="evidence" value="ECO:0007669"/>
    <property type="project" value="GOC"/>
</dbReference>
<evidence type="ECO:0000256" key="5">
    <source>
        <dbReference type="ARBA" id="ARBA00022989"/>
    </source>
</evidence>
<dbReference type="PANTHER" id="PTHR10125">
    <property type="entry name" value="P2X PURINOCEPTOR"/>
    <property type="match status" value="1"/>
</dbReference>
<proteinExistence type="inferred from homology"/>
<evidence type="ECO:0000256" key="10">
    <source>
        <dbReference type="SAM" id="Phobius"/>
    </source>
</evidence>
<dbReference type="GO" id="GO:0070588">
    <property type="term" value="P:calcium ion transmembrane transport"/>
    <property type="evidence" value="ECO:0007669"/>
    <property type="project" value="TreeGrafter"/>
</dbReference>
<evidence type="ECO:0000313" key="14">
    <source>
        <dbReference type="Proteomes" id="UP000663832"/>
    </source>
</evidence>
<evidence type="ECO:0000256" key="2">
    <source>
        <dbReference type="ARBA" id="ARBA00009848"/>
    </source>
</evidence>
<keyword evidence="3" id="KW-0813">Transport</keyword>
<protein>
    <recommendedName>
        <fullName evidence="16">ATP receptor</fullName>
    </recommendedName>
</protein>
<dbReference type="EMBL" id="CAJNOM010000135">
    <property type="protein sequence ID" value="CAF1116117.1"/>
    <property type="molecule type" value="Genomic_DNA"/>
</dbReference>
<keyword evidence="9" id="KW-0407">Ion channel</keyword>
<sequence>MVQRDSYQIFDRSPISAVIIKVKQPSYCSNNSIEILHLFNYTCSKTLFDVNDFIVPATENSAVSITTRIVDIEHILERCDNTILNHTSEYSSKHQCHHRSRCILPPFYRHEPDNKKLFKKNYGLCWFKSPTRTRFNYEALDYTIFIKHFVEFPQLDLIRHNLLSDRITKDYLDTCEYDPNDHPLCPKFRILKILQMVESNSSEYEFMFYYGSLIEIKISWKCDLDRPMKYCEPIYEFVRLDVKPYEENPYHPGSTFLVSRHFFEPNTSQLHRLHTHIYNLHIVVSVTGEAGRFDLFQTTTSIGSFLGIFGTGAIVCDLFATFVTNFKRVRYER</sequence>
<keyword evidence="6" id="KW-0406">Ion transport</keyword>
<dbReference type="InterPro" id="IPR059116">
    <property type="entry name" value="P2X_receptor"/>
</dbReference>
<feature type="transmembrane region" description="Helical" evidence="10">
    <location>
        <begin position="302"/>
        <end position="323"/>
    </location>
</feature>
<keyword evidence="14" id="KW-1185">Reference proteome</keyword>
<organism evidence="11 15">
    <name type="scientific">Adineta steineri</name>
    <dbReference type="NCBI Taxonomy" id="433720"/>
    <lineage>
        <taxon>Eukaryota</taxon>
        <taxon>Metazoa</taxon>
        <taxon>Spiralia</taxon>
        <taxon>Gnathifera</taxon>
        <taxon>Rotifera</taxon>
        <taxon>Eurotatoria</taxon>
        <taxon>Bdelloidea</taxon>
        <taxon>Adinetida</taxon>
        <taxon>Adinetidae</taxon>
        <taxon>Adineta</taxon>
    </lineage>
</organism>
<evidence type="ECO:0000313" key="11">
    <source>
        <dbReference type="EMBL" id="CAF0775371.1"/>
    </source>
</evidence>
<keyword evidence="7 10" id="KW-0472">Membrane</keyword>
<dbReference type="EMBL" id="CAJNOM010000045">
    <property type="protein sequence ID" value="CAF0906308.1"/>
    <property type="molecule type" value="Genomic_DNA"/>
</dbReference>
<dbReference type="Proteomes" id="UP000663877">
    <property type="component" value="Unassembled WGS sequence"/>
</dbReference>
<reference evidence="11" key="1">
    <citation type="submission" date="2021-02" db="EMBL/GenBank/DDBJ databases">
        <authorList>
            <person name="Nowell W R."/>
        </authorList>
    </citation>
    <scope>NUCLEOTIDE SEQUENCE</scope>
</reference>
<dbReference type="PANTHER" id="PTHR10125:SF31">
    <property type="entry name" value="P2X RECEPTOR E"/>
    <property type="match status" value="1"/>
</dbReference>
<evidence type="ECO:0000256" key="4">
    <source>
        <dbReference type="ARBA" id="ARBA00022692"/>
    </source>
</evidence>
<dbReference type="Proteomes" id="UP000663832">
    <property type="component" value="Unassembled WGS sequence"/>
</dbReference>
<evidence type="ECO:0008006" key="16">
    <source>
        <dbReference type="Google" id="ProtNLM"/>
    </source>
</evidence>
<evidence type="ECO:0000256" key="8">
    <source>
        <dbReference type="ARBA" id="ARBA00023286"/>
    </source>
</evidence>
<name>A0A813R0W9_9BILA</name>
<dbReference type="Pfam" id="PF00864">
    <property type="entry name" value="P2X_receptor"/>
    <property type="match status" value="1"/>
</dbReference>
<evidence type="ECO:0000256" key="9">
    <source>
        <dbReference type="ARBA" id="ARBA00023303"/>
    </source>
</evidence>
<keyword evidence="5 10" id="KW-1133">Transmembrane helix</keyword>
<keyword evidence="8" id="KW-1071">Ligand-gated ion channel</keyword>
<dbReference type="EMBL" id="CAJNOI010000009">
    <property type="protein sequence ID" value="CAF0775371.1"/>
    <property type="molecule type" value="Genomic_DNA"/>
</dbReference>
<evidence type="ECO:0000256" key="3">
    <source>
        <dbReference type="ARBA" id="ARBA00022448"/>
    </source>
</evidence>
<dbReference type="GO" id="GO:0004931">
    <property type="term" value="F:extracellularly ATP-gated monoatomic cation channel activity"/>
    <property type="evidence" value="ECO:0007669"/>
    <property type="project" value="TreeGrafter"/>
</dbReference>
<accession>A0A813R0W9</accession>
<dbReference type="AlphaFoldDB" id="A0A813R0W9"/>
<dbReference type="GO" id="GO:0012505">
    <property type="term" value="C:endomembrane system"/>
    <property type="evidence" value="ECO:0007669"/>
    <property type="project" value="UniProtKB-SubCell"/>
</dbReference>
<evidence type="ECO:0000256" key="7">
    <source>
        <dbReference type="ARBA" id="ARBA00023136"/>
    </source>
</evidence>
<evidence type="ECO:0000313" key="15">
    <source>
        <dbReference type="Proteomes" id="UP000663877"/>
    </source>
</evidence>
<comment type="caution">
    <text evidence="11">The sequence shown here is derived from an EMBL/GenBank/DDBJ whole genome shotgun (WGS) entry which is preliminary data.</text>
</comment>
<dbReference type="Gene3D" id="2.60.490.10">
    <property type="entry name" value="atp-gated p2x4 ion channel domain"/>
    <property type="match status" value="1"/>
</dbReference>